<evidence type="ECO:0000256" key="1">
    <source>
        <dbReference type="SAM" id="MobiDB-lite"/>
    </source>
</evidence>
<evidence type="ECO:0000313" key="3">
    <source>
        <dbReference type="Proteomes" id="UP000244081"/>
    </source>
</evidence>
<sequence>MKTFLLQIFTWWNGQTLGTRFFTWRKGEFVGEDEFGNRYFRTRDNARRWVIYNGPAEASTIPAGWHGWMHHRVDTPPSEGDYHPKPWQKGHKANLTGTARAYRPHGSILTPESRPQVSADYDAWTPEA</sequence>
<keyword evidence="3" id="KW-1185">Reference proteome</keyword>
<dbReference type="RefSeq" id="WP_107990174.1">
    <property type="nucleotide sequence ID" value="NZ_QAYG01000004.1"/>
</dbReference>
<dbReference type="OrthoDB" id="9795340at2"/>
<dbReference type="GO" id="GO:0045271">
    <property type="term" value="C:respiratory chain complex I"/>
    <property type="evidence" value="ECO:0007669"/>
    <property type="project" value="InterPro"/>
</dbReference>
<dbReference type="Proteomes" id="UP000244081">
    <property type="component" value="Unassembled WGS sequence"/>
</dbReference>
<reference evidence="2 3" key="1">
    <citation type="submission" date="2018-04" db="EMBL/GenBank/DDBJ databases">
        <title>Genomic Encyclopedia of Archaeal and Bacterial Type Strains, Phase II (KMG-II): from individual species to whole genera.</title>
        <authorList>
            <person name="Goeker M."/>
        </authorList>
    </citation>
    <scope>NUCLEOTIDE SEQUENCE [LARGE SCALE GENOMIC DNA]</scope>
    <source>
        <strain evidence="2 3">DSM 23382</strain>
    </source>
</reference>
<name>A0A2T5V9Y8_9HYPH</name>
<gene>
    <name evidence="2" type="ORF">C8N35_104197</name>
</gene>
<dbReference type="NCBIfam" id="NF006040">
    <property type="entry name" value="PRK08183.1"/>
    <property type="match status" value="1"/>
</dbReference>
<comment type="caution">
    <text evidence="2">The sequence shown here is derived from an EMBL/GenBank/DDBJ whole genome shotgun (WGS) entry which is preliminary data.</text>
</comment>
<dbReference type="PANTHER" id="PTHR12910:SF2">
    <property type="entry name" value="NADH DEHYDROGENASE [UBIQUINONE] 1 ALPHA SUBCOMPLEX SUBUNIT 12"/>
    <property type="match status" value="1"/>
</dbReference>
<dbReference type="EMBL" id="QAYG01000004">
    <property type="protein sequence ID" value="PTW60572.1"/>
    <property type="molecule type" value="Genomic_DNA"/>
</dbReference>
<evidence type="ECO:0000313" key="2">
    <source>
        <dbReference type="EMBL" id="PTW60572.1"/>
    </source>
</evidence>
<dbReference type="Pfam" id="PF05071">
    <property type="entry name" value="NDUFA12"/>
    <property type="match status" value="1"/>
</dbReference>
<dbReference type="InterPro" id="IPR007763">
    <property type="entry name" value="NDUFA12"/>
</dbReference>
<feature type="region of interest" description="Disordered" evidence="1">
    <location>
        <begin position="105"/>
        <end position="128"/>
    </location>
</feature>
<proteinExistence type="predicted"/>
<accession>A0A2T5V9Y8</accession>
<keyword evidence="2" id="KW-0830">Ubiquinone</keyword>
<organism evidence="2 3">
    <name type="scientific">Breoghania corrubedonensis</name>
    <dbReference type="NCBI Taxonomy" id="665038"/>
    <lineage>
        <taxon>Bacteria</taxon>
        <taxon>Pseudomonadati</taxon>
        <taxon>Pseudomonadota</taxon>
        <taxon>Alphaproteobacteria</taxon>
        <taxon>Hyphomicrobiales</taxon>
        <taxon>Stappiaceae</taxon>
        <taxon>Breoghania</taxon>
    </lineage>
</organism>
<dbReference type="AlphaFoldDB" id="A0A2T5V9Y8"/>
<dbReference type="GO" id="GO:0006979">
    <property type="term" value="P:response to oxidative stress"/>
    <property type="evidence" value="ECO:0007669"/>
    <property type="project" value="TreeGrafter"/>
</dbReference>
<protein>
    <submittedName>
        <fullName evidence="2">NADH:ubiquinone oxidoreductase subunit</fullName>
    </submittedName>
</protein>
<dbReference type="PANTHER" id="PTHR12910">
    <property type="entry name" value="NADH-UBIQUINONE OXIDOREDUCTASE SUBUNIT B17.2"/>
    <property type="match status" value="1"/>
</dbReference>